<evidence type="ECO:0000313" key="3">
    <source>
        <dbReference type="Proteomes" id="UP000030754"/>
    </source>
</evidence>
<name>U6MSI9_9EIME</name>
<keyword evidence="1" id="KW-0472">Membrane</keyword>
<dbReference type="GeneID" id="25473075"/>
<reference evidence="2" key="2">
    <citation type="submission" date="2013-10" db="EMBL/GenBank/DDBJ databases">
        <authorList>
            <person name="Aslett M."/>
        </authorList>
    </citation>
    <scope>NUCLEOTIDE SEQUENCE [LARGE SCALE GENOMIC DNA]</scope>
    <source>
        <strain evidence="2">Houghton</strain>
    </source>
</reference>
<evidence type="ECO:0000256" key="1">
    <source>
        <dbReference type="SAM" id="Phobius"/>
    </source>
</evidence>
<sequence>MQQVKFKYKKIKRKEERKQKGHWGAPWELGKQVLLLFLRLRCCCANFPRNKSFFSFYKFNYYFQNIKQLFNLSSAAGGRRSHPQQQQQQQQRARWPPCFWSGAVRLAAASGVFWSAFLFSFRFLEY</sequence>
<accession>U6MSI9</accession>
<dbReference type="VEuPathDB" id="ToxoDB:ENH_00029100"/>
<organism evidence="2 3">
    <name type="scientific">Eimeria necatrix</name>
    <dbReference type="NCBI Taxonomy" id="51315"/>
    <lineage>
        <taxon>Eukaryota</taxon>
        <taxon>Sar</taxon>
        <taxon>Alveolata</taxon>
        <taxon>Apicomplexa</taxon>
        <taxon>Conoidasida</taxon>
        <taxon>Coccidia</taxon>
        <taxon>Eucoccidiorida</taxon>
        <taxon>Eimeriorina</taxon>
        <taxon>Eimeriidae</taxon>
        <taxon>Eimeria</taxon>
    </lineage>
</organism>
<reference evidence="2" key="1">
    <citation type="submission" date="2013-10" db="EMBL/GenBank/DDBJ databases">
        <title>Genomic analysis of the causative agents of coccidiosis in chickens.</title>
        <authorList>
            <person name="Reid A.J."/>
            <person name="Blake D."/>
            <person name="Billington K."/>
            <person name="Browne H."/>
            <person name="Dunn M."/>
            <person name="Hung S."/>
            <person name="Kawahara F."/>
            <person name="Miranda-Saavedra D."/>
            <person name="Mourier T."/>
            <person name="Nagra H."/>
            <person name="Otto T.D."/>
            <person name="Rawlings N."/>
            <person name="Sanchez A."/>
            <person name="Sanders M."/>
            <person name="Subramaniam C."/>
            <person name="Tay Y."/>
            <person name="Dear P."/>
            <person name="Doerig C."/>
            <person name="Gruber A."/>
            <person name="Parkinson J."/>
            <person name="Shirley M."/>
            <person name="Wan K.L."/>
            <person name="Berriman M."/>
            <person name="Tomley F."/>
            <person name="Pain A."/>
        </authorList>
    </citation>
    <scope>NUCLEOTIDE SEQUENCE [LARGE SCALE GENOMIC DNA]</scope>
    <source>
        <strain evidence="2">Houghton</strain>
    </source>
</reference>
<proteinExistence type="predicted"/>
<gene>
    <name evidence="2" type="ORF">ENH_00029100</name>
</gene>
<keyword evidence="3" id="KW-1185">Reference proteome</keyword>
<dbReference type="EMBL" id="HG723967">
    <property type="protein sequence ID" value="CDJ66996.1"/>
    <property type="molecule type" value="Genomic_DNA"/>
</dbReference>
<dbReference type="AlphaFoldDB" id="U6MSI9"/>
<keyword evidence="1" id="KW-0812">Transmembrane</keyword>
<protein>
    <submittedName>
        <fullName evidence="2">Uncharacterized protein</fullName>
    </submittedName>
</protein>
<keyword evidence="1" id="KW-1133">Transmembrane helix</keyword>
<evidence type="ECO:0000313" key="2">
    <source>
        <dbReference type="EMBL" id="CDJ66996.1"/>
    </source>
</evidence>
<dbReference type="Proteomes" id="UP000030754">
    <property type="component" value="Unassembled WGS sequence"/>
</dbReference>
<feature type="transmembrane region" description="Helical" evidence="1">
    <location>
        <begin position="102"/>
        <end position="124"/>
    </location>
</feature>
<dbReference type="RefSeq" id="XP_013435463.1">
    <property type="nucleotide sequence ID" value="XM_013580009.1"/>
</dbReference>